<feature type="region of interest" description="Disordered" evidence="11">
    <location>
        <begin position="1"/>
        <end position="52"/>
    </location>
</feature>
<feature type="region of interest" description="Disordered" evidence="11">
    <location>
        <begin position="206"/>
        <end position="229"/>
    </location>
</feature>
<dbReference type="FunFam" id="3.40.50.300:FF:000008">
    <property type="entry name" value="ATP-dependent RNA helicase RhlB"/>
    <property type="match status" value="1"/>
</dbReference>
<sequence length="773" mass="80442">MGHWGDTPGGSGGSGSGGGFGSSGLESRQSDFRPGETDSIDNKLRGFGRGRARGGKTAISVVGFESSGCEFGSGGGFGGGQSNGFNDNNNNKGFDGEESKRYGEGDLGACGGGFQSSGWGGGGRGSRDGAFGGSGGGGGDSRGGGFRGRAGDGGGSRGGGFGGSDGGFRGRVGDNEGRRGGGFGGSGGGGGSRACFKCGEEGHMSRDCPSGGGGGASRPSSGAPINSEIGGIGRNGGRCGGGKDPGCHKCGELGHFARECPKAMAYGEKPKEIYIPPEPSNIEEEIFMHSMEKGINFNKFDDIPVECSGMDPPSSGIQRFEQMELNEIMKRNIVHAGYDRPTPIQKWAIPSILAGRDIMACAQTGSGKTAAFLVPVLTSMIEHGVEGSAFSEIQEPQAIVVGPTRELVVQTFNEARKFSYDTMIKPVVVYGGTSVRHQLSMVASGAHIVMGTPGRLIDFIEKGKIGLRKVRYLVLDEADRMLDMGFLPTIKQIVETFGMPGKTERQTLMFSATFPEEIQKLAQEYLNNYLFVTVGRVGGANTDIEQVVHPVPTFEKRDKLVSILNQTGTDRTLVFVREKRQADYLASFLSQSEFPTTSIHGDREQRQREEALADFTSGRAPIMVATSVAARGLDIPDVKHVINFDMPSEIDEYIHRIGRTGRCGNLGKATSFFNPESDGAIARGLVKKLEEAQQVVPAFLEEAAASSYGTGGFTGGGGRFGSKDTRKFGGGGGDNFNGGGGNFGGGGNSNGFGGGSMGGFGGGGGGEADEDWD</sequence>
<feature type="region of interest" description="Disordered" evidence="11">
    <location>
        <begin position="118"/>
        <end position="190"/>
    </location>
</feature>
<dbReference type="InterPro" id="IPR014014">
    <property type="entry name" value="RNA_helicase_DEAD_Q_motif"/>
</dbReference>
<evidence type="ECO:0000259" key="12">
    <source>
        <dbReference type="PROSITE" id="PS50158"/>
    </source>
</evidence>
<keyword evidence="4 10" id="KW-0378">Hydrolase</keyword>
<dbReference type="PROSITE" id="PS00039">
    <property type="entry name" value="DEAD_ATP_HELICASE"/>
    <property type="match status" value="1"/>
</dbReference>
<dbReference type="GO" id="GO:0008270">
    <property type="term" value="F:zinc ion binding"/>
    <property type="evidence" value="ECO:0007669"/>
    <property type="project" value="UniProtKB-KW"/>
</dbReference>
<dbReference type="GO" id="GO:0003676">
    <property type="term" value="F:nucleic acid binding"/>
    <property type="evidence" value="ECO:0007669"/>
    <property type="project" value="InterPro"/>
</dbReference>
<dbReference type="EC" id="3.6.4.13" evidence="2"/>
<evidence type="ECO:0000256" key="4">
    <source>
        <dbReference type="ARBA" id="ARBA00022801"/>
    </source>
</evidence>
<evidence type="ECO:0000313" key="16">
    <source>
        <dbReference type="EMBL" id="AFG17059.1"/>
    </source>
</evidence>
<evidence type="ECO:0000256" key="6">
    <source>
        <dbReference type="ARBA" id="ARBA00022840"/>
    </source>
</evidence>
<proteinExistence type="evidence at transcript level"/>
<dbReference type="SMART" id="SM00343">
    <property type="entry name" value="ZnF_C2HC"/>
    <property type="match status" value="2"/>
</dbReference>
<dbReference type="SUPFAM" id="SSF52540">
    <property type="entry name" value="P-loop containing nucleoside triphosphate hydrolases"/>
    <property type="match status" value="1"/>
</dbReference>
<dbReference type="SMART" id="SM00487">
    <property type="entry name" value="DEXDc"/>
    <property type="match status" value="1"/>
</dbReference>
<dbReference type="PROSITE" id="PS51194">
    <property type="entry name" value="HELICASE_CTER"/>
    <property type="match status" value="1"/>
</dbReference>
<feature type="domain" description="CCHC-type" evidence="12">
    <location>
        <begin position="195"/>
        <end position="210"/>
    </location>
</feature>
<dbReference type="GO" id="GO:0016787">
    <property type="term" value="F:hydrolase activity"/>
    <property type="evidence" value="ECO:0007669"/>
    <property type="project" value="UniProtKB-KW"/>
</dbReference>
<dbReference type="PROSITE" id="PS51195">
    <property type="entry name" value="Q_MOTIF"/>
    <property type="match status" value="1"/>
</dbReference>
<feature type="domain" description="Helicase ATP-binding" evidence="13">
    <location>
        <begin position="349"/>
        <end position="532"/>
    </location>
</feature>
<feature type="domain" description="DEAD-box RNA helicase Q" evidence="15">
    <location>
        <begin position="318"/>
        <end position="346"/>
    </location>
</feature>
<dbReference type="AlphaFoldDB" id="H9T839"/>
<feature type="domain" description="CCHC-type" evidence="12">
    <location>
        <begin position="247"/>
        <end position="262"/>
    </location>
</feature>
<accession>H9T839</accession>
<dbReference type="InterPro" id="IPR011545">
    <property type="entry name" value="DEAD/DEAH_box_helicase_dom"/>
</dbReference>
<dbReference type="InterPro" id="IPR027417">
    <property type="entry name" value="P-loop_NTPase"/>
</dbReference>
<feature type="compositionally biased region" description="Gly residues" evidence="11">
    <location>
        <begin position="180"/>
        <end position="190"/>
    </location>
</feature>
<feature type="region of interest" description="Disordered" evidence="11">
    <location>
        <begin position="746"/>
        <end position="773"/>
    </location>
</feature>
<evidence type="ECO:0000256" key="3">
    <source>
        <dbReference type="ARBA" id="ARBA00022741"/>
    </source>
</evidence>
<dbReference type="CDD" id="cd18052">
    <property type="entry name" value="DEADc_DDX4"/>
    <property type="match status" value="1"/>
</dbReference>
<feature type="compositionally biased region" description="Gly residues" evidence="11">
    <location>
        <begin position="7"/>
        <end position="22"/>
    </location>
</feature>
<dbReference type="Gene3D" id="3.40.50.300">
    <property type="entry name" value="P-loop containing nucleotide triphosphate hydrolases"/>
    <property type="match status" value="2"/>
</dbReference>
<evidence type="ECO:0000256" key="1">
    <source>
        <dbReference type="ARBA" id="ARBA00010132"/>
    </source>
</evidence>
<evidence type="ECO:0000256" key="11">
    <source>
        <dbReference type="SAM" id="MobiDB-lite"/>
    </source>
</evidence>
<dbReference type="GO" id="GO:0005524">
    <property type="term" value="F:ATP binding"/>
    <property type="evidence" value="ECO:0007669"/>
    <property type="project" value="UniProtKB-KW"/>
</dbReference>
<comment type="similarity">
    <text evidence="1">Belongs to the DEAD box helicase family. DDX4/VASA subfamily.</text>
</comment>
<feature type="short sequence motif" description="Q motif" evidence="9">
    <location>
        <begin position="318"/>
        <end position="346"/>
    </location>
</feature>
<organism evidence="16">
    <name type="scientific">Urechis unicinctus</name>
    <name type="common">Fat innkeeper worm</name>
    <name type="synonym">Chinese penis fish</name>
    <dbReference type="NCBI Taxonomy" id="6432"/>
    <lineage>
        <taxon>Eukaryota</taxon>
        <taxon>Metazoa</taxon>
        <taxon>Spiralia</taxon>
        <taxon>Lophotrochozoa</taxon>
        <taxon>Annelida</taxon>
        <taxon>Polychaeta</taxon>
        <taxon>Echiura</taxon>
        <taxon>Xenopneusta</taxon>
        <taxon>Urechidae</taxon>
        <taxon>Urechis</taxon>
    </lineage>
</organism>
<dbReference type="InterPro" id="IPR000629">
    <property type="entry name" value="RNA-helicase_DEAD-box_CS"/>
</dbReference>
<dbReference type="CDD" id="cd18787">
    <property type="entry name" value="SF2_C_DEAD"/>
    <property type="match status" value="1"/>
</dbReference>
<reference evidence="16" key="1">
    <citation type="journal article" date="2012" name="Shui Chan Xue Bao">
        <title>Developmental expression pattern of Urechis Unicinctus Vasa gene.</title>
        <authorList>
            <person name="Lin N."/>
            <person name="Huo J."/>
            <person name="Wang H."/>
            <person name="Shao M."/>
            <person name="Zhang Z."/>
        </authorList>
    </citation>
    <scope>NUCLEOTIDE SEQUENCE</scope>
</reference>
<dbReference type="InterPro" id="IPR014001">
    <property type="entry name" value="Helicase_ATP-bd"/>
</dbReference>
<dbReference type="FunFam" id="3.40.50.300:FF:000397">
    <property type="entry name" value="Probable ATP-dependent RNA helicase DDX4"/>
    <property type="match status" value="1"/>
</dbReference>
<evidence type="ECO:0000259" key="15">
    <source>
        <dbReference type="PROSITE" id="PS51195"/>
    </source>
</evidence>
<dbReference type="Gene3D" id="4.10.60.10">
    <property type="entry name" value="Zinc finger, CCHC-type"/>
    <property type="match status" value="2"/>
</dbReference>
<feature type="compositionally biased region" description="Gly residues" evidence="11">
    <location>
        <begin position="746"/>
        <end position="766"/>
    </location>
</feature>
<evidence type="ECO:0000256" key="8">
    <source>
        <dbReference type="PROSITE-ProRule" id="PRU00047"/>
    </source>
</evidence>
<dbReference type="Pfam" id="PF00271">
    <property type="entry name" value="Helicase_C"/>
    <property type="match status" value="1"/>
</dbReference>
<keyword evidence="5 10" id="KW-0347">Helicase</keyword>
<dbReference type="SUPFAM" id="SSF57756">
    <property type="entry name" value="Retrovirus zinc finger-like domains"/>
    <property type="match status" value="2"/>
</dbReference>
<evidence type="ECO:0000256" key="7">
    <source>
        <dbReference type="ARBA" id="ARBA00047984"/>
    </source>
</evidence>
<dbReference type="PANTHER" id="PTHR47958">
    <property type="entry name" value="ATP-DEPENDENT RNA HELICASE DBP3"/>
    <property type="match status" value="1"/>
</dbReference>
<feature type="domain" description="Helicase C-terminal" evidence="14">
    <location>
        <begin position="559"/>
        <end position="704"/>
    </location>
</feature>
<keyword evidence="8" id="KW-0479">Metal-binding</keyword>
<feature type="compositionally biased region" description="Low complexity" evidence="11">
    <location>
        <begin position="83"/>
        <end position="93"/>
    </location>
</feature>
<dbReference type="EMBL" id="JQ665715">
    <property type="protein sequence ID" value="AFG17059.1"/>
    <property type="molecule type" value="mRNA"/>
</dbReference>
<protein>
    <recommendedName>
        <fullName evidence="2">RNA helicase</fullName>
        <ecNumber evidence="2">3.6.4.13</ecNumber>
    </recommendedName>
</protein>
<keyword evidence="8" id="KW-0863">Zinc-finger</keyword>
<dbReference type="PRINTS" id="PR01228">
    <property type="entry name" value="EGGSHELL"/>
</dbReference>
<dbReference type="PROSITE" id="PS51192">
    <property type="entry name" value="HELICASE_ATP_BIND_1"/>
    <property type="match status" value="1"/>
</dbReference>
<evidence type="ECO:0000259" key="14">
    <source>
        <dbReference type="PROSITE" id="PS51194"/>
    </source>
</evidence>
<evidence type="ECO:0000256" key="9">
    <source>
        <dbReference type="PROSITE-ProRule" id="PRU00552"/>
    </source>
</evidence>
<evidence type="ECO:0000256" key="10">
    <source>
        <dbReference type="RuleBase" id="RU000492"/>
    </source>
</evidence>
<keyword evidence="6 10" id="KW-0067">ATP-binding</keyword>
<dbReference type="InterPro" id="IPR036875">
    <property type="entry name" value="Znf_CCHC_sf"/>
</dbReference>
<dbReference type="Pfam" id="PF00098">
    <property type="entry name" value="zf-CCHC"/>
    <property type="match status" value="2"/>
</dbReference>
<dbReference type="PROSITE" id="PS50158">
    <property type="entry name" value="ZF_CCHC"/>
    <property type="match status" value="2"/>
</dbReference>
<keyword evidence="8" id="KW-0862">Zinc</keyword>
<evidence type="ECO:0000256" key="2">
    <source>
        <dbReference type="ARBA" id="ARBA00012552"/>
    </source>
</evidence>
<feature type="region of interest" description="Disordered" evidence="11">
    <location>
        <begin position="80"/>
        <end position="100"/>
    </location>
</feature>
<dbReference type="SMART" id="SM00490">
    <property type="entry name" value="HELICc"/>
    <property type="match status" value="1"/>
</dbReference>
<comment type="catalytic activity">
    <reaction evidence="7">
        <text>ATP + H2O = ADP + phosphate + H(+)</text>
        <dbReference type="Rhea" id="RHEA:13065"/>
        <dbReference type="ChEBI" id="CHEBI:15377"/>
        <dbReference type="ChEBI" id="CHEBI:15378"/>
        <dbReference type="ChEBI" id="CHEBI:30616"/>
        <dbReference type="ChEBI" id="CHEBI:43474"/>
        <dbReference type="ChEBI" id="CHEBI:456216"/>
        <dbReference type="EC" id="3.6.4.13"/>
    </reaction>
</comment>
<name>H9T839_UREUN</name>
<dbReference type="GO" id="GO:0003724">
    <property type="term" value="F:RNA helicase activity"/>
    <property type="evidence" value="ECO:0007669"/>
    <property type="project" value="UniProtKB-EC"/>
</dbReference>
<dbReference type="Pfam" id="PF00270">
    <property type="entry name" value="DEAD"/>
    <property type="match status" value="1"/>
</dbReference>
<feature type="compositionally biased region" description="Gly residues" evidence="11">
    <location>
        <begin position="118"/>
        <end position="170"/>
    </location>
</feature>
<keyword evidence="3 10" id="KW-0547">Nucleotide-binding</keyword>
<evidence type="ECO:0000256" key="5">
    <source>
        <dbReference type="ARBA" id="ARBA00022806"/>
    </source>
</evidence>
<dbReference type="InterPro" id="IPR001878">
    <property type="entry name" value="Znf_CCHC"/>
</dbReference>
<evidence type="ECO:0000259" key="13">
    <source>
        <dbReference type="PROSITE" id="PS51192"/>
    </source>
</evidence>
<dbReference type="InterPro" id="IPR001650">
    <property type="entry name" value="Helicase_C-like"/>
</dbReference>
<feature type="compositionally biased region" description="Basic and acidic residues" evidence="11">
    <location>
        <begin position="28"/>
        <end position="44"/>
    </location>
</feature>